<evidence type="ECO:0000313" key="3">
    <source>
        <dbReference type="Proteomes" id="UP000767947"/>
    </source>
</evidence>
<keyword evidence="1" id="KW-1133">Transmembrane helix</keyword>
<keyword evidence="1" id="KW-0472">Membrane</keyword>
<feature type="transmembrane region" description="Helical" evidence="1">
    <location>
        <begin position="118"/>
        <end position="137"/>
    </location>
</feature>
<feature type="transmembrane region" description="Helical" evidence="1">
    <location>
        <begin position="51"/>
        <end position="74"/>
    </location>
</feature>
<gene>
    <name evidence="2" type="ORF">G6042_05275</name>
</gene>
<sequence length="233" mass="28015">MTEKIERILKVIPLISIIILLSSLIKNYIYYEYFGININEFISLSEFPLLFISEIKIYLIFTGLLFAVLPFIYIRNYTQKKFGEKNFTYSLTKTFTTIFILVFPVKIILILFTEKDILIIIDQCQKSLILFFVSILFVLKKEPIFLNKLYLFFCVLSLFIFSVTKAYIDIEKIKRNKPYYNIEFVFENKIYKTKKNYIFLGKTHENIFIYNLKNNYTEVYNLKEVKFFKIKKS</sequence>
<evidence type="ECO:0000256" key="1">
    <source>
        <dbReference type="SAM" id="Phobius"/>
    </source>
</evidence>
<protein>
    <submittedName>
        <fullName evidence="2">Uncharacterized protein</fullName>
    </submittedName>
</protein>
<dbReference type="Proteomes" id="UP000767947">
    <property type="component" value="Unassembled WGS sequence"/>
</dbReference>
<keyword evidence="3" id="KW-1185">Reference proteome</keyword>
<keyword evidence="1" id="KW-0812">Transmembrane</keyword>
<feature type="transmembrane region" description="Helical" evidence="1">
    <location>
        <begin position="12"/>
        <end position="31"/>
    </location>
</feature>
<evidence type="ECO:0000313" key="2">
    <source>
        <dbReference type="EMBL" id="NMH24677.1"/>
    </source>
</evidence>
<comment type="caution">
    <text evidence="2">The sequence shown here is derived from an EMBL/GenBank/DDBJ whole genome shotgun (WGS) entry which is preliminary data.</text>
</comment>
<name>A0ABX1QQW4_9FLAO</name>
<dbReference type="EMBL" id="JAAMPT010000202">
    <property type="protein sequence ID" value="NMH24677.1"/>
    <property type="molecule type" value="Genomic_DNA"/>
</dbReference>
<dbReference type="RefSeq" id="WP_169523259.1">
    <property type="nucleotide sequence ID" value="NZ_JAAMPT010000202.1"/>
</dbReference>
<reference evidence="2 3" key="1">
    <citation type="submission" date="2020-02" db="EMBL/GenBank/DDBJ databases">
        <title>Flavobacterium sp. genome.</title>
        <authorList>
            <person name="Jung H.S."/>
            <person name="Baek J.H."/>
            <person name="Jeon C.O."/>
        </authorList>
    </citation>
    <scope>NUCLEOTIDE SEQUENCE [LARGE SCALE GENOMIC DNA]</scope>
    <source>
        <strain evidence="2 3">SE-s27</strain>
    </source>
</reference>
<accession>A0ABX1QQW4</accession>
<feature type="transmembrane region" description="Helical" evidence="1">
    <location>
        <begin position="149"/>
        <end position="168"/>
    </location>
</feature>
<feature type="transmembrane region" description="Helical" evidence="1">
    <location>
        <begin position="95"/>
        <end position="112"/>
    </location>
</feature>
<proteinExistence type="predicted"/>
<organism evidence="2 3">
    <name type="scientific">Flavobacterium solisilvae</name>
    <dbReference type="NCBI Taxonomy" id="1852019"/>
    <lineage>
        <taxon>Bacteria</taxon>
        <taxon>Pseudomonadati</taxon>
        <taxon>Bacteroidota</taxon>
        <taxon>Flavobacteriia</taxon>
        <taxon>Flavobacteriales</taxon>
        <taxon>Flavobacteriaceae</taxon>
        <taxon>Flavobacterium</taxon>
    </lineage>
</organism>